<dbReference type="Proteomes" id="UP001497480">
    <property type="component" value="Unassembled WGS sequence"/>
</dbReference>
<accession>A0AAV1XNH2</accession>
<dbReference type="EMBL" id="CAXHTB010000016">
    <property type="protein sequence ID" value="CAL0322727.1"/>
    <property type="molecule type" value="Genomic_DNA"/>
</dbReference>
<keyword evidence="2" id="KW-1185">Reference proteome</keyword>
<dbReference type="AlphaFoldDB" id="A0AAV1XNH2"/>
<name>A0AAV1XNH2_LUPLU</name>
<dbReference type="Gene3D" id="3.40.50.2000">
    <property type="entry name" value="Glycogen Phosphorylase B"/>
    <property type="match status" value="1"/>
</dbReference>
<evidence type="ECO:0000313" key="2">
    <source>
        <dbReference type="Proteomes" id="UP001497480"/>
    </source>
</evidence>
<organism evidence="1 2">
    <name type="scientific">Lupinus luteus</name>
    <name type="common">European yellow lupine</name>
    <dbReference type="NCBI Taxonomy" id="3873"/>
    <lineage>
        <taxon>Eukaryota</taxon>
        <taxon>Viridiplantae</taxon>
        <taxon>Streptophyta</taxon>
        <taxon>Embryophyta</taxon>
        <taxon>Tracheophyta</taxon>
        <taxon>Spermatophyta</taxon>
        <taxon>Magnoliopsida</taxon>
        <taxon>eudicotyledons</taxon>
        <taxon>Gunneridae</taxon>
        <taxon>Pentapetalae</taxon>
        <taxon>rosids</taxon>
        <taxon>fabids</taxon>
        <taxon>Fabales</taxon>
        <taxon>Fabaceae</taxon>
        <taxon>Papilionoideae</taxon>
        <taxon>50 kb inversion clade</taxon>
        <taxon>genistoids sensu lato</taxon>
        <taxon>core genistoids</taxon>
        <taxon>Genisteae</taxon>
        <taxon>Lupinus</taxon>
    </lineage>
</organism>
<comment type="caution">
    <text evidence="1">The sequence shown here is derived from an EMBL/GenBank/DDBJ whole genome shotgun (WGS) entry which is preliminary data.</text>
</comment>
<proteinExistence type="predicted"/>
<dbReference type="SUPFAM" id="SSF53756">
    <property type="entry name" value="UDP-Glycosyltransferase/glycogen phosphorylase"/>
    <property type="match status" value="1"/>
</dbReference>
<evidence type="ECO:0000313" key="1">
    <source>
        <dbReference type="EMBL" id="CAL0322727.1"/>
    </source>
</evidence>
<gene>
    <name evidence="1" type="ORF">LLUT_LOCUS23787</name>
</gene>
<sequence>MPSNSGFLAFMLSLKKCQIEDVFNDSDLQLLMHGQPKSNLDQTQQDSILKWLNEKPPSSIIYLYFGSWGSLCPPETRESALVLQRSGVKFMMVKQLGLDGDLRLDYRLDNELVMANELRTILNGSSSFISVEKIIGSMIDIN</sequence>
<protein>
    <submittedName>
        <fullName evidence="1">Uncharacterized protein</fullName>
    </submittedName>
</protein>
<reference evidence="1 2" key="1">
    <citation type="submission" date="2024-03" db="EMBL/GenBank/DDBJ databases">
        <authorList>
            <person name="Martinez-Hernandez J."/>
        </authorList>
    </citation>
    <scope>NUCLEOTIDE SEQUENCE [LARGE SCALE GENOMIC DNA]</scope>
</reference>